<evidence type="ECO:0000313" key="1">
    <source>
        <dbReference type="EMBL" id="MBI2052282.1"/>
    </source>
</evidence>
<feature type="non-terminal residue" evidence="1">
    <location>
        <position position="99"/>
    </location>
</feature>
<reference evidence="1" key="1">
    <citation type="submission" date="2020-07" db="EMBL/GenBank/DDBJ databases">
        <title>Huge and variable diversity of episymbiotic CPR bacteria and DPANN archaea in groundwater ecosystems.</title>
        <authorList>
            <person name="He C.Y."/>
            <person name="Keren R."/>
            <person name="Whittaker M."/>
            <person name="Farag I.F."/>
            <person name="Doudna J."/>
            <person name="Cate J.H.D."/>
            <person name="Banfield J.F."/>
        </authorList>
    </citation>
    <scope>NUCLEOTIDE SEQUENCE</scope>
    <source>
        <strain evidence="1">NC_groundwater_191_Ag_S-0.1um_45_8</strain>
    </source>
</reference>
<proteinExistence type="predicted"/>
<evidence type="ECO:0000313" key="2">
    <source>
        <dbReference type="Proteomes" id="UP000786662"/>
    </source>
</evidence>
<accession>A0A9D6HSJ9</accession>
<dbReference type="Proteomes" id="UP000786662">
    <property type="component" value="Unassembled WGS sequence"/>
</dbReference>
<gene>
    <name evidence="1" type="ORF">HYT38_01210</name>
</gene>
<name>A0A9D6HSJ9_9BACT</name>
<sequence>MRQRPEIARHLSQNGNYRSALDKAVEESFQRYGNYLQRPVGKTTEKGFDLLGLIGDVYFFMNPIGGLGVKFISTSGKTAADLPALLGYAVKTGDYLSIP</sequence>
<dbReference type="AlphaFoldDB" id="A0A9D6HSJ9"/>
<protein>
    <submittedName>
        <fullName evidence="1">Uncharacterized protein</fullName>
    </submittedName>
</protein>
<organism evidence="1 2">
    <name type="scientific">Candidatus Sungiibacteriota bacterium</name>
    <dbReference type="NCBI Taxonomy" id="2750080"/>
    <lineage>
        <taxon>Bacteria</taxon>
        <taxon>Candidatus Sungiibacteriota</taxon>
    </lineage>
</organism>
<comment type="caution">
    <text evidence="1">The sequence shown here is derived from an EMBL/GenBank/DDBJ whole genome shotgun (WGS) entry which is preliminary data.</text>
</comment>
<dbReference type="EMBL" id="JACOYY010000036">
    <property type="protein sequence ID" value="MBI2052282.1"/>
    <property type="molecule type" value="Genomic_DNA"/>
</dbReference>